<feature type="transmembrane region" description="Helical" evidence="1">
    <location>
        <begin position="169"/>
        <end position="191"/>
    </location>
</feature>
<evidence type="ECO:0000313" key="3">
    <source>
        <dbReference type="EMBL" id="KEK25961.1"/>
    </source>
</evidence>
<evidence type="ECO:0000256" key="1">
    <source>
        <dbReference type="SAM" id="Phobius"/>
    </source>
</evidence>
<sequence>MLTKESKRFIEETRAYLRVKGIKETDIISFLEDAELHLVEGEKQGKTVTDIFGDSPKEYADQLASEMEFDKKENYGWLIYFIVNVLAFTIMRSVLFVQEDHRLSYSLIELIGYPVMLAIGIFIFIWGMRIAAFKRKGIEFIIMCITGSLYFLAIFSIALLNQFFYGTTFIQFTTGQSYSIVAAVFLIAVFVNVKIGGWFTLLYLIVPITIEYVFFKVDLSSITGLYIQQIVLLAMLYVLAMIHSKLEKRKANI</sequence>
<dbReference type="InterPro" id="IPR036259">
    <property type="entry name" value="MFS_trans_sf"/>
</dbReference>
<evidence type="ECO:0000259" key="2">
    <source>
        <dbReference type="Pfam" id="PF08006"/>
    </source>
</evidence>
<dbReference type="STRING" id="574375.AZF08_01690"/>
<dbReference type="AlphaFoldDB" id="A0A073KHM9"/>
<proteinExistence type="predicted"/>
<dbReference type="InterPro" id="IPR012963">
    <property type="entry name" value="HAAS_TM"/>
</dbReference>
<dbReference type="eggNOG" id="COG4858">
    <property type="taxonomic scope" value="Bacteria"/>
</dbReference>
<keyword evidence="1" id="KW-0812">Transmembrane</keyword>
<dbReference type="SUPFAM" id="SSF103473">
    <property type="entry name" value="MFS general substrate transporter"/>
    <property type="match status" value="1"/>
</dbReference>
<dbReference type="SUPFAM" id="SSF158560">
    <property type="entry name" value="BH3980-like"/>
    <property type="match status" value="1"/>
</dbReference>
<feature type="transmembrane region" description="Helical" evidence="1">
    <location>
        <begin position="221"/>
        <end position="240"/>
    </location>
</feature>
<keyword evidence="1" id="KW-1133">Transmembrane helix</keyword>
<dbReference type="EMBL" id="JOTM01000001">
    <property type="protein sequence ID" value="KEK25961.1"/>
    <property type="molecule type" value="Genomic_DNA"/>
</dbReference>
<comment type="caution">
    <text evidence="3">The sequence shown here is derived from an EMBL/GenBank/DDBJ whole genome shotgun (WGS) entry which is preliminary data.</text>
</comment>
<feature type="transmembrane region" description="Helical" evidence="1">
    <location>
        <begin position="140"/>
        <end position="163"/>
    </location>
</feature>
<dbReference type="PANTHER" id="PTHR41307:SF1">
    <property type="entry name" value="MEMBRANE PROTEIN"/>
    <property type="match status" value="1"/>
</dbReference>
<keyword evidence="4" id="KW-1185">Reference proteome</keyword>
<name>A0A073KHM9_9BACI</name>
<dbReference type="RefSeq" id="WP_033672310.1">
    <property type="nucleotide sequence ID" value="NZ_JOTM01000001.1"/>
</dbReference>
<dbReference type="PANTHER" id="PTHR41307">
    <property type="entry name" value="MEMBRANE PROTEIN-RELATED"/>
    <property type="match status" value="1"/>
</dbReference>
<keyword evidence="1" id="KW-0472">Membrane</keyword>
<feature type="transmembrane region" description="Helical" evidence="1">
    <location>
        <begin position="110"/>
        <end position="128"/>
    </location>
</feature>
<protein>
    <submittedName>
        <fullName evidence="3">NADH dehydrogenase</fullName>
    </submittedName>
</protein>
<organism evidence="3 4">
    <name type="scientific">Bacillus gaemokensis</name>
    <dbReference type="NCBI Taxonomy" id="574375"/>
    <lineage>
        <taxon>Bacteria</taxon>
        <taxon>Bacillati</taxon>
        <taxon>Bacillota</taxon>
        <taxon>Bacilli</taxon>
        <taxon>Bacillales</taxon>
        <taxon>Bacillaceae</taxon>
        <taxon>Bacillus</taxon>
        <taxon>Bacillus cereus group</taxon>
    </lineage>
</organism>
<reference evidence="3 4" key="1">
    <citation type="submission" date="2014-06" db="EMBL/GenBank/DDBJ databases">
        <title>Draft genome sequence of Bacillus gaemokensis JCM 15801 (MCCC 1A00707).</title>
        <authorList>
            <person name="Lai Q."/>
            <person name="Liu Y."/>
            <person name="Shao Z."/>
        </authorList>
    </citation>
    <scope>NUCLEOTIDE SEQUENCE [LARGE SCALE GENOMIC DNA]</scope>
    <source>
        <strain evidence="3 4">JCM 15801</strain>
    </source>
</reference>
<gene>
    <name evidence="3" type="ORF">BAGA_01620</name>
</gene>
<dbReference type="OrthoDB" id="1750748at2"/>
<feature type="domain" description="HAAS transmembrane region" evidence="2">
    <location>
        <begin position="88"/>
        <end position="206"/>
    </location>
</feature>
<dbReference type="Pfam" id="PF08006">
    <property type="entry name" value="HAAS_TM"/>
    <property type="match status" value="1"/>
</dbReference>
<dbReference type="NCBIfam" id="NF005808">
    <property type="entry name" value="PRK07668.1"/>
    <property type="match status" value="1"/>
</dbReference>
<evidence type="ECO:0000313" key="4">
    <source>
        <dbReference type="Proteomes" id="UP000027778"/>
    </source>
</evidence>
<accession>A0A073KHM9</accession>
<feature type="transmembrane region" description="Helical" evidence="1">
    <location>
        <begin position="77"/>
        <end position="98"/>
    </location>
</feature>
<dbReference type="Proteomes" id="UP000027778">
    <property type="component" value="Unassembled WGS sequence"/>
</dbReference>
<feature type="transmembrane region" description="Helical" evidence="1">
    <location>
        <begin position="198"/>
        <end position="215"/>
    </location>
</feature>